<dbReference type="Proteomes" id="UP001575105">
    <property type="component" value="Unassembled WGS sequence"/>
</dbReference>
<name>A0ABV4U135_9BACT</name>
<evidence type="ECO:0000313" key="2">
    <source>
        <dbReference type="EMBL" id="MFA9477313.1"/>
    </source>
</evidence>
<dbReference type="Pfam" id="PF00144">
    <property type="entry name" value="Beta-lactamase"/>
    <property type="match status" value="1"/>
</dbReference>
<dbReference type="PANTHER" id="PTHR43283">
    <property type="entry name" value="BETA-LACTAMASE-RELATED"/>
    <property type="match status" value="1"/>
</dbReference>
<dbReference type="EC" id="3.-.-.-" evidence="2"/>
<keyword evidence="2" id="KW-0378">Hydrolase</keyword>
<dbReference type="InterPro" id="IPR012338">
    <property type="entry name" value="Beta-lactam/transpept-like"/>
</dbReference>
<dbReference type="GO" id="GO:0016787">
    <property type="term" value="F:hydrolase activity"/>
    <property type="evidence" value="ECO:0007669"/>
    <property type="project" value="UniProtKB-KW"/>
</dbReference>
<organism evidence="2 3">
    <name type="scientific">Natronomicrosphaera hydrolytica</name>
    <dbReference type="NCBI Taxonomy" id="3242702"/>
    <lineage>
        <taxon>Bacteria</taxon>
        <taxon>Pseudomonadati</taxon>
        <taxon>Planctomycetota</taxon>
        <taxon>Phycisphaerae</taxon>
        <taxon>Phycisphaerales</taxon>
        <taxon>Phycisphaeraceae</taxon>
        <taxon>Natronomicrosphaera</taxon>
    </lineage>
</organism>
<dbReference type="InterPro" id="IPR001466">
    <property type="entry name" value="Beta-lactam-related"/>
</dbReference>
<protein>
    <submittedName>
        <fullName evidence="2">Serine hydrolase domain-containing protein</fullName>
        <ecNumber evidence="2">3.-.-.-</ecNumber>
    </submittedName>
</protein>
<dbReference type="Gene3D" id="3.40.710.10">
    <property type="entry name" value="DD-peptidase/beta-lactamase superfamily"/>
    <property type="match status" value="1"/>
</dbReference>
<comment type="caution">
    <text evidence="2">The sequence shown here is derived from an EMBL/GenBank/DDBJ whole genome shotgun (WGS) entry which is preliminary data.</text>
</comment>
<evidence type="ECO:0000259" key="1">
    <source>
        <dbReference type="Pfam" id="PF00144"/>
    </source>
</evidence>
<dbReference type="SUPFAM" id="SSF56601">
    <property type="entry name" value="beta-lactamase/transpeptidase-like"/>
    <property type="match status" value="1"/>
</dbReference>
<feature type="domain" description="Beta-lactamase-related" evidence="1">
    <location>
        <begin position="17"/>
        <end position="361"/>
    </location>
</feature>
<reference evidence="2 3" key="1">
    <citation type="submission" date="2024-08" db="EMBL/GenBank/DDBJ databases">
        <title>Whole-genome sequencing of halo(alkali)philic microorganisms from hypersaline lakes.</title>
        <authorList>
            <person name="Sorokin D.Y."/>
            <person name="Merkel A.Y."/>
            <person name="Messina E."/>
            <person name="Yakimov M."/>
        </authorList>
    </citation>
    <scope>NUCLEOTIDE SEQUENCE [LARGE SCALE GENOMIC DNA]</scope>
    <source>
        <strain evidence="2 3">AB-hyl4</strain>
    </source>
</reference>
<sequence>MTVNHTLPAAVEAIEHGIDVGVHIGAQLYVSQRGEIIADLAVGEARAGVPMTPEHLVLWMSSTKPITAIAIAQQIERGKLDLDARVARYMPDFGQHGKDRITLRHLLTHTAGFRPPRFDFPQDDWQTIIAKICATPIERDWEPGEKAGYHTHTSWFILAELVQQVTGERYSDYVRSHIFEPIGMNDSHIGMPVEQYDNYGDRIAIMMNTAKGERKPFIEPAVHKAWATQARPGGNGYGPTRELARFYEMLLAGGEYNGQRIVSHDTVRLFTARHRVSLYDHTFRHTMDWGLGFMVDSKRYGRDTVPYGFGDHASQRAFGHSGSQSSTAFVDPAHSLVVALVCNGMPGEAKHQRRMRDILAAAYEDLNLA</sequence>
<accession>A0ABV4U135</accession>
<dbReference type="EMBL" id="JBGUBD010000002">
    <property type="protein sequence ID" value="MFA9477313.1"/>
    <property type="molecule type" value="Genomic_DNA"/>
</dbReference>
<evidence type="ECO:0000313" key="3">
    <source>
        <dbReference type="Proteomes" id="UP001575105"/>
    </source>
</evidence>
<keyword evidence="3" id="KW-1185">Reference proteome</keyword>
<dbReference type="RefSeq" id="WP_425344238.1">
    <property type="nucleotide sequence ID" value="NZ_JBGUBD010000002.1"/>
</dbReference>
<gene>
    <name evidence="2" type="ORF">ACERK3_03280</name>
</gene>
<proteinExistence type="predicted"/>
<dbReference type="InterPro" id="IPR050789">
    <property type="entry name" value="Diverse_Enzym_Activities"/>
</dbReference>